<dbReference type="EMBL" id="MEWU01000024">
    <property type="protein sequence ID" value="OGC83281.1"/>
    <property type="molecule type" value="Genomic_DNA"/>
</dbReference>
<comment type="caution">
    <text evidence="2">The sequence shown here is derived from an EMBL/GenBank/DDBJ whole genome shotgun (WGS) entry which is preliminary data.</text>
</comment>
<gene>
    <name evidence="2" type="ORF">A3D68_01030</name>
</gene>
<keyword evidence="1" id="KW-1133">Transmembrane helix</keyword>
<evidence type="ECO:0000256" key="1">
    <source>
        <dbReference type="SAM" id="Phobius"/>
    </source>
</evidence>
<feature type="transmembrane region" description="Helical" evidence="1">
    <location>
        <begin position="38"/>
        <end position="58"/>
    </location>
</feature>
<organism evidence="2 3">
    <name type="scientific">Candidatus Adlerbacteria bacterium RIFCSPHIGHO2_02_FULL_52_17</name>
    <dbReference type="NCBI Taxonomy" id="1797240"/>
    <lineage>
        <taxon>Bacteria</taxon>
        <taxon>Candidatus Adleribacteriota</taxon>
    </lineage>
</organism>
<evidence type="ECO:0000313" key="3">
    <source>
        <dbReference type="Proteomes" id="UP000177564"/>
    </source>
</evidence>
<keyword evidence="1" id="KW-0472">Membrane</keyword>
<accession>A0A1F4XNK5</accession>
<reference evidence="2 3" key="1">
    <citation type="journal article" date="2016" name="Nat. Commun.">
        <title>Thousands of microbial genomes shed light on interconnected biogeochemical processes in an aquifer system.</title>
        <authorList>
            <person name="Anantharaman K."/>
            <person name="Brown C.T."/>
            <person name="Hug L.A."/>
            <person name="Sharon I."/>
            <person name="Castelle C.J."/>
            <person name="Probst A.J."/>
            <person name="Thomas B.C."/>
            <person name="Singh A."/>
            <person name="Wilkins M.J."/>
            <person name="Karaoz U."/>
            <person name="Brodie E.L."/>
            <person name="Williams K.H."/>
            <person name="Hubbard S.S."/>
            <person name="Banfield J.F."/>
        </authorList>
    </citation>
    <scope>NUCLEOTIDE SEQUENCE [LARGE SCALE GENOMIC DNA]</scope>
</reference>
<keyword evidence="1" id="KW-0812">Transmembrane</keyword>
<protein>
    <submittedName>
        <fullName evidence="2">Uncharacterized protein</fullName>
    </submittedName>
</protein>
<dbReference type="Proteomes" id="UP000177564">
    <property type="component" value="Unassembled WGS sequence"/>
</dbReference>
<sequence>MDPEIEELKELVRQNITLSQETNNIVHSMRNAARWSRLFRMVWIVAILVASGVAYLYFAPYLNQIIDLYNQAQGALEQMRAFGGQASNAVQNFIPGQ</sequence>
<name>A0A1F4XNK5_9BACT</name>
<proteinExistence type="predicted"/>
<evidence type="ECO:0000313" key="2">
    <source>
        <dbReference type="EMBL" id="OGC83281.1"/>
    </source>
</evidence>
<dbReference type="AlphaFoldDB" id="A0A1F4XNK5"/>